<organism evidence="1 2">
    <name type="scientific">Holdemanella biformis</name>
    <dbReference type="NCBI Taxonomy" id="1735"/>
    <lineage>
        <taxon>Bacteria</taxon>
        <taxon>Bacillati</taxon>
        <taxon>Bacillota</taxon>
        <taxon>Erysipelotrichia</taxon>
        <taxon>Erysipelotrichales</taxon>
        <taxon>Erysipelotrichaceae</taxon>
        <taxon>Holdemanella</taxon>
    </lineage>
</organism>
<proteinExistence type="predicted"/>
<dbReference type="EMBL" id="QRYQ01000010">
    <property type="protein sequence ID" value="RGU91516.1"/>
    <property type="molecule type" value="Genomic_DNA"/>
</dbReference>
<comment type="caution">
    <text evidence="1">The sequence shown here is derived from an EMBL/GenBank/DDBJ whole genome shotgun (WGS) entry which is preliminary data.</text>
</comment>
<evidence type="ECO:0000313" key="2">
    <source>
        <dbReference type="Proteomes" id="UP000265489"/>
    </source>
</evidence>
<dbReference type="AlphaFoldDB" id="A0A395W888"/>
<dbReference type="RefSeq" id="WP_118325170.1">
    <property type="nucleotide sequence ID" value="NZ_QRYH01000002.1"/>
</dbReference>
<protein>
    <submittedName>
        <fullName evidence="1">Transposase family protein</fullName>
    </submittedName>
</protein>
<evidence type="ECO:0000313" key="1">
    <source>
        <dbReference type="EMBL" id="RGU91516.1"/>
    </source>
</evidence>
<gene>
    <name evidence="1" type="ORF">DWW32_06520</name>
</gene>
<dbReference type="GeneID" id="66578760"/>
<name>A0A395W888_9FIRM</name>
<accession>A0A395W888</accession>
<dbReference type="Proteomes" id="UP000265489">
    <property type="component" value="Unassembled WGS sequence"/>
</dbReference>
<reference evidence="1 2" key="1">
    <citation type="submission" date="2018-08" db="EMBL/GenBank/DDBJ databases">
        <title>A genome reference for cultivated species of the human gut microbiota.</title>
        <authorList>
            <person name="Zou Y."/>
            <person name="Xue W."/>
            <person name="Luo G."/>
        </authorList>
    </citation>
    <scope>NUCLEOTIDE SEQUENCE [LARGE SCALE GENOMIC DNA]</scope>
    <source>
        <strain evidence="1 2">AF15-20</strain>
    </source>
</reference>
<sequence length="401" mass="47236">MKIKIKALADIEFLSAKVDRKHNIIHVQARNLLDSTGQDCTFPTCSGGKYIAHGFITSVYEDLHVDGYRVLIHLKTRRSICPTCGKPNVTNKPACLSRDIVPDYDINGWYGNHRTTNRFLDWVEYLIFKYGVDETSNITGIKPRRLYYIRKAYQSRNFNRRVARSLVIAKSRHNNRNLFLVMDTQYDTELLDYFDSPKKALQYILEMKQNNPAIKKVTIPADFKYSNELVQVFGENNVQYDFRSLQTMITTACFNTYKGLRSNSDSSTLELEDHLFNTPRTLLTWEEQKKLNELLRTNTLFHEYYYLQHEYWYSMDEKVVLNVKIKQKDVLDKVKKDKFKVNAQSYDKEIDDVISQLSESLTSDENKDYILYKMNKSCEKYEEHQYDEAVEVDVDQEDAYE</sequence>